<dbReference type="Proteomes" id="UP000614915">
    <property type="component" value="Unassembled WGS sequence"/>
</dbReference>
<evidence type="ECO:0008006" key="3">
    <source>
        <dbReference type="Google" id="ProtNLM"/>
    </source>
</evidence>
<dbReference type="EMBL" id="JADOTX010000001">
    <property type="protein sequence ID" value="MBG6065024.1"/>
    <property type="molecule type" value="Genomic_DNA"/>
</dbReference>
<accession>A0ABS0JDG8</accession>
<keyword evidence="2" id="KW-1185">Reference proteome</keyword>
<name>A0ABS0JDG8_9ACTN</name>
<proteinExistence type="predicted"/>
<gene>
    <name evidence="1" type="ORF">IW248_001311</name>
</gene>
<organism evidence="1 2">
    <name type="scientific">Micromonospora ureilytica</name>
    <dbReference type="NCBI Taxonomy" id="709868"/>
    <lineage>
        <taxon>Bacteria</taxon>
        <taxon>Bacillati</taxon>
        <taxon>Actinomycetota</taxon>
        <taxon>Actinomycetes</taxon>
        <taxon>Micromonosporales</taxon>
        <taxon>Micromonosporaceae</taxon>
        <taxon>Micromonospora</taxon>
    </lineage>
</organism>
<sequence>MKLSADDLEEIEAAVPKGAVRGDRYPAAFMASLGVGN</sequence>
<protein>
    <recommendedName>
        <fullName evidence="3">Transposase</fullName>
    </recommendedName>
</protein>
<evidence type="ECO:0000313" key="2">
    <source>
        <dbReference type="Proteomes" id="UP000614915"/>
    </source>
</evidence>
<evidence type="ECO:0000313" key="1">
    <source>
        <dbReference type="EMBL" id="MBG6065024.1"/>
    </source>
</evidence>
<comment type="caution">
    <text evidence="1">The sequence shown here is derived from an EMBL/GenBank/DDBJ whole genome shotgun (WGS) entry which is preliminary data.</text>
</comment>
<reference evidence="1 2" key="1">
    <citation type="submission" date="2020-11" db="EMBL/GenBank/DDBJ databases">
        <title>Sequencing the genomes of 1000 actinobacteria strains.</title>
        <authorList>
            <person name="Klenk H.-P."/>
        </authorList>
    </citation>
    <scope>NUCLEOTIDE SEQUENCE [LARGE SCALE GENOMIC DNA]</scope>
    <source>
        <strain evidence="1 2">DSM 101692</strain>
    </source>
</reference>